<evidence type="ECO:0000313" key="1">
    <source>
        <dbReference type="EMBL" id="KPQ10282.1"/>
    </source>
</evidence>
<comment type="caution">
    <text evidence="1">The sequence shown here is derived from an EMBL/GenBank/DDBJ whole genome shotgun (WGS) entry which is preliminary data.</text>
</comment>
<proteinExistence type="predicted"/>
<accession>A0A0N8KE41</accession>
<reference evidence="1 2" key="1">
    <citation type="submission" date="2015-09" db="EMBL/GenBank/DDBJ databases">
        <title>Identification and resolution of microdiversity through metagenomic sequencing of parallel consortia.</title>
        <authorList>
            <person name="Nelson W.C."/>
            <person name="Romine M.F."/>
            <person name="Lindemann S.R."/>
        </authorList>
    </citation>
    <scope>NUCLEOTIDE SEQUENCE [LARGE SCALE GENOMIC DNA]</scope>
    <source>
        <strain evidence="1">HL-49</strain>
    </source>
</reference>
<evidence type="ECO:0000313" key="2">
    <source>
        <dbReference type="Proteomes" id="UP000050421"/>
    </source>
</evidence>
<dbReference type="OrthoDB" id="2242169at2"/>
<sequence length="70" mass="8132">MKPLLRKVKLSIHPDGSGSFNINGYFHEWGNVADFGEQNGKFPKKMGIIELEDGTIKMYDPWRIQFVEEF</sequence>
<dbReference type="Proteomes" id="UP000050421">
    <property type="component" value="Unassembled WGS sequence"/>
</dbReference>
<protein>
    <submittedName>
        <fullName evidence="1">Uncharacterized protein</fullName>
    </submittedName>
</protein>
<dbReference type="PATRIC" id="fig|1305737.6.peg.138"/>
<gene>
    <name evidence="1" type="ORF">HLUCCX10_15750</name>
</gene>
<dbReference type="EMBL" id="LJXT01000131">
    <property type="protein sequence ID" value="KPQ10282.1"/>
    <property type="molecule type" value="Genomic_DNA"/>
</dbReference>
<organism evidence="1 2">
    <name type="scientific">Algoriphagus marincola HL-49</name>
    <dbReference type="NCBI Taxonomy" id="1305737"/>
    <lineage>
        <taxon>Bacteria</taxon>
        <taxon>Pseudomonadati</taxon>
        <taxon>Bacteroidota</taxon>
        <taxon>Cytophagia</taxon>
        <taxon>Cytophagales</taxon>
        <taxon>Cyclobacteriaceae</taxon>
        <taxon>Algoriphagus</taxon>
    </lineage>
</organism>
<dbReference type="STRING" id="1305737.GCA_000526355_00463"/>
<dbReference type="AlphaFoldDB" id="A0A0N8KE41"/>
<name>A0A0N8KE41_9BACT</name>